<dbReference type="InterPro" id="IPR027417">
    <property type="entry name" value="P-loop_NTPase"/>
</dbReference>
<dbReference type="InterPro" id="IPR041627">
    <property type="entry name" value="AAA_lid_6"/>
</dbReference>
<keyword evidence="3" id="KW-0067">ATP-binding</keyword>
<dbReference type="SUPFAM" id="SSF52540">
    <property type="entry name" value="P-loop containing nucleoside triphosphate hydrolases"/>
    <property type="match status" value="1"/>
</dbReference>
<comment type="caution">
    <text evidence="5">The sequence shown here is derived from an EMBL/GenBank/DDBJ whole genome shotgun (WGS) entry which is preliminary data.</text>
</comment>
<dbReference type="GO" id="GO:0016887">
    <property type="term" value="F:ATP hydrolysis activity"/>
    <property type="evidence" value="ECO:0007669"/>
    <property type="project" value="InterPro"/>
</dbReference>
<evidence type="ECO:0000259" key="4">
    <source>
        <dbReference type="SMART" id="SM00382"/>
    </source>
</evidence>
<organism evidence="5 6">
    <name type="scientific">Jeotgalibacillus salarius</name>
    <dbReference type="NCBI Taxonomy" id="546023"/>
    <lineage>
        <taxon>Bacteria</taxon>
        <taxon>Bacillati</taxon>
        <taxon>Bacillota</taxon>
        <taxon>Bacilli</taxon>
        <taxon>Bacillales</taxon>
        <taxon>Caryophanaceae</taxon>
        <taxon>Jeotgalibacillus</taxon>
    </lineage>
</organism>
<dbReference type="Pfam" id="PF17866">
    <property type="entry name" value="AAA_lid_6"/>
    <property type="match status" value="1"/>
</dbReference>
<dbReference type="PRINTS" id="PR00819">
    <property type="entry name" value="CBXCFQXSUPER"/>
</dbReference>
<evidence type="ECO:0000313" key="6">
    <source>
        <dbReference type="Proteomes" id="UP000297776"/>
    </source>
</evidence>
<dbReference type="RefSeq" id="WP_134379654.1">
    <property type="nucleotide sequence ID" value="NZ_SORX01000002.1"/>
</dbReference>
<keyword evidence="6" id="KW-1185">Reference proteome</keyword>
<sequence>MNGQVKYIISQKHSSHRIESEEWMKVEDAFENFVGLDHIKDTLKSIAAWSVINRKREEFGLKTERQSHHMLFYGNPGTGKTTAARVMANLLKELKILEKGQLIEAERADLVGEYIGHTALKTRELIKKAEGGILFIDEAYSLSRGGDKDFGREAIDTLVKHMEDMNGRFICVLAGYKREMNGFLRMNTGLRSRFSHILYFPDYQLKELNKIAINMFRDKEYQLSKNANNRLLTIMREMDGINGNGRFVRNIIEFIIRAQAVRLLKVESLTKKDCILISEEDVIKGVEEFKKEKQDI</sequence>
<dbReference type="OrthoDB" id="9806903at2"/>
<dbReference type="PANTHER" id="PTHR43392:SF2">
    <property type="entry name" value="AAA-TYPE ATPASE FAMILY PROTEIN _ ANKYRIN REPEAT FAMILY PROTEIN"/>
    <property type="match status" value="1"/>
</dbReference>
<evidence type="ECO:0000256" key="3">
    <source>
        <dbReference type="ARBA" id="ARBA00022840"/>
    </source>
</evidence>
<evidence type="ECO:0000313" key="5">
    <source>
        <dbReference type="EMBL" id="TFE02848.1"/>
    </source>
</evidence>
<dbReference type="GO" id="GO:0005524">
    <property type="term" value="F:ATP binding"/>
    <property type="evidence" value="ECO:0007669"/>
    <property type="project" value="UniProtKB-KW"/>
</dbReference>
<dbReference type="PANTHER" id="PTHR43392">
    <property type="entry name" value="AAA-TYPE ATPASE FAMILY PROTEIN / ANKYRIN REPEAT FAMILY PROTEIN"/>
    <property type="match status" value="1"/>
</dbReference>
<name>A0A4Y8LIT7_9BACL</name>
<dbReference type="FunFam" id="3.40.50.300:FF:000216">
    <property type="entry name" value="Type VII secretion ATPase EccA"/>
    <property type="match status" value="1"/>
</dbReference>
<protein>
    <submittedName>
        <fullName evidence="5">AAA family ATPase</fullName>
    </submittedName>
</protein>
<dbReference type="Gene3D" id="3.40.50.300">
    <property type="entry name" value="P-loop containing nucleotide triphosphate hydrolases"/>
    <property type="match status" value="1"/>
</dbReference>
<dbReference type="CDD" id="cd00009">
    <property type="entry name" value="AAA"/>
    <property type="match status" value="1"/>
</dbReference>
<dbReference type="InterPro" id="IPR000641">
    <property type="entry name" value="CbxX/CfxQ"/>
</dbReference>
<accession>A0A4Y8LIT7</accession>
<comment type="similarity">
    <text evidence="1">Belongs to the CbxX/CfxQ family.</text>
</comment>
<dbReference type="AlphaFoldDB" id="A0A4Y8LIT7"/>
<gene>
    <name evidence="5" type="ORF">E2626_03310</name>
</gene>
<dbReference type="EMBL" id="SORX01000002">
    <property type="protein sequence ID" value="TFE02848.1"/>
    <property type="molecule type" value="Genomic_DNA"/>
</dbReference>
<dbReference type="Pfam" id="PF00004">
    <property type="entry name" value="AAA"/>
    <property type="match status" value="1"/>
</dbReference>
<dbReference type="Proteomes" id="UP000297776">
    <property type="component" value="Unassembled WGS sequence"/>
</dbReference>
<dbReference type="InterPro" id="IPR050773">
    <property type="entry name" value="CbxX/CfxQ_RuBisCO_ESX"/>
</dbReference>
<keyword evidence="2" id="KW-0547">Nucleotide-binding</keyword>
<dbReference type="InterPro" id="IPR003593">
    <property type="entry name" value="AAA+_ATPase"/>
</dbReference>
<dbReference type="SMART" id="SM00382">
    <property type="entry name" value="AAA"/>
    <property type="match status" value="1"/>
</dbReference>
<dbReference type="Gene3D" id="1.10.8.60">
    <property type="match status" value="1"/>
</dbReference>
<evidence type="ECO:0000256" key="1">
    <source>
        <dbReference type="ARBA" id="ARBA00010378"/>
    </source>
</evidence>
<evidence type="ECO:0000256" key="2">
    <source>
        <dbReference type="ARBA" id="ARBA00022741"/>
    </source>
</evidence>
<proteinExistence type="inferred from homology"/>
<dbReference type="InterPro" id="IPR003959">
    <property type="entry name" value="ATPase_AAA_core"/>
</dbReference>
<reference evidence="5 6" key="1">
    <citation type="submission" date="2019-03" db="EMBL/GenBank/DDBJ databases">
        <authorList>
            <person name="Yang Y."/>
        </authorList>
    </citation>
    <scope>NUCLEOTIDE SEQUENCE [LARGE SCALE GENOMIC DNA]</scope>
    <source>
        <strain evidence="5 6">ASL-1</strain>
    </source>
</reference>
<feature type="domain" description="AAA+ ATPase" evidence="4">
    <location>
        <begin position="66"/>
        <end position="204"/>
    </location>
</feature>